<gene>
    <name evidence="8 9" type="primary">tilS</name>
    <name evidence="9" type="ORF">acsn021_02130</name>
</gene>
<evidence type="ECO:0000256" key="7">
    <source>
        <dbReference type="ARBA" id="ARBA00048539"/>
    </source>
</evidence>
<dbReference type="GO" id="GO:0006400">
    <property type="term" value="P:tRNA modification"/>
    <property type="evidence" value="ECO:0007669"/>
    <property type="project" value="UniProtKB-UniRule"/>
</dbReference>
<dbReference type="HAMAP" id="MF_01161">
    <property type="entry name" value="tRNA_Ile_lys_synt"/>
    <property type="match status" value="1"/>
</dbReference>
<evidence type="ECO:0000256" key="4">
    <source>
        <dbReference type="ARBA" id="ARBA00022694"/>
    </source>
</evidence>
<evidence type="ECO:0000256" key="8">
    <source>
        <dbReference type="HAMAP-Rule" id="MF_01161"/>
    </source>
</evidence>
<sequence>MLNTIKRFIDEQNMIKKGDRIVAGISGGADSVCLFYVLLELKEAYAMDFLVVHVNHGIRGQEAAEDEEYVSILCKQYGIPFFSFYFDVPSVSVKNGMSEEEAGRWVRYQAFNECLKKNKCNKIAIAHNKNDNAETILFHLFRGSGITGLTGIKPVREEIIRPLLCVGRAEIEEFLRVREVSFRDDKTNLMENYSRNKIRHRVLKYAAENINPKAVEHIVNAGNQLKEIEQYLDRMIFSAFSRIVVAREGNEYEVDIEKFIEEEPVIQKGVLRLGVQQLAGGLKDIDAFHIDLIMGLMTKEVSKRLNLPYGILAVREYNCVVLKKQNQNSEESHFFKNHETEIIVPGEQFITGMNLAISTKLINYKKNMIIPKNGCTKWFDYDKIKNTVLIRTRKTGDYLQIDAKGSRKKLKSLFIDEKIPREKRELLPLLADGPHIMWIIGGRMSEAYKVDEETKVILEIHLDGGKDDES</sequence>
<dbReference type="Proteomes" id="UP000515561">
    <property type="component" value="Chromosome"/>
</dbReference>
<dbReference type="EMBL" id="AP023367">
    <property type="protein sequence ID" value="BCJ92644.1"/>
    <property type="molecule type" value="Genomic_DNA"/>
</dbReference>
<protein>
    <recommendedName>
        <fullName evidence="8">tRNA(Ile)-lysidine synthase</fullName>
        <ecNumber evidence="8">6.3.4.19</ecNumber>
    </recommendedName>
    <alternativeName>
        <fullName evidence="8">tRNA(Ile)-2-lysyl-cytidine synthase</fullName>
    </alternativeName>
    <alternativeName>
        <fullName evidence="8">tRNA(Ile)-lysidine synthetase</fullName>
    </alternativeName>
</protein>
<dbReference type="InterPro" id="IPR014729">
    <property type="entry name" value="Rossmann-like_a/b/a_fold"/>
</dbReference>
<dbReference type="InterPro" id="IPR012094">
    <property type="entry name" value="tRNA_Ile_lys_synt"/>
</dbReference>
<dbReference type="SMART" id="SM00977">
    <property type="entry name" value="TilS_C"/>
    <property type="match status" value="1"/>
</dbReference>
<evidence type="ECO:0000256" key="2">
    <source>
        <dbReference type="ARBA" id="ARBA00022490"/>
    </source>
</evidence>
<evidence type="ECO:0000256" key="6">
    <source>
        <dbReference type="ARBA" id="ARBA00022840"/>
    </source>
</evidence>
<organism evidence="9 10">
    <name type="scientific">Anaerocolumna cellulosilytica</name>
    <dbReference type="NCBI Taxonomy" id="433286"/>
    <lineage>
        <taxon>Bacteria</taxon>
        <taxon>Bacillati</taxon>
        <taxon>Bacillota</taxon>
        <taxon>Clostridia</taxon>
        <taxon>Lachnospirales</taxon>
        <taxon>Lachnospiraceae</taxon>
        <taxon>Anaerocolumna</taxon>
    </lineage>
</organism>
<evidence type="ECO:0000256" key="1">
    <source>
        <dbReference type="ARBA" id="ARBA00004496"/>
    </source>
</evidence>
<evidence type="ECO:0000313" key="10">
    <source>
        <dbReference type="Proteomes" id="UP000515561"/>
    </source>
</evidence>
<dbReference type="SUPFAM" id="SSF82829">
    <property type="entry name" value="MesJ substrate recognition domain-like"/>
    <property type="match status" value="1"/>
</dbReference>
<keyword evidence="5 8" id="KW-0547">Nucleotide-binding</keyword>
<dbReference type="SUPFAM" id="SSF52402">
    <property type="entry name" value="Adenine nucleotide alpha hydrolases-like"/>
    <property type="match status" value="1"/>
</dbReference>
<keyword evidence="6 8" id="KW-0067">ATP-binding</keyword>
<evidence type="ECO:0000313" key="9">
    <source>
        <dbReference type="EMBL" id="BCJ92644.1"/>
    </source>
</evidence>
<keyword evidence="3 8" id="KW-0436">Ligase</keyword>
<evidence type="ECO:0000256" key="5">
    <source>
        <dbReference type="ARBA" id="ARBA00022741"/>
    </source>
</evidence>
<dbReference type="NCBIfam" id="TIGR02432">
    <property type="entry name" value="lysidine_TilS_N"/>
    <property type="match status" value="1"/>
</dbReference>
<comment type="domain">
    <text evidence="8">The N-terminal region contains the highly conserved SGGXDS motif, predicted to be a P-loop motif involved in ATP binding.</text>
</comment>
<dbReference type="RefSeq" id="WP_184093825.1">
    <property type="nucleotide sequence ID" value="NZ_AP023367.1"/>
</dbReference>
<dbReference type="EC" id="6.3.4.19" evidence="8"/>
<comment type="similarity">
    <text evidence="8">Belongs to the tRNA(Ile)-lysidine synthase family.</text>
</comment>
<proteinExistence type="inferred from homology"/>
<keyword evidence="10" id="KW-1185">Reference proteome</keyword>
<dbReference type="PANTHER" id="PTHR43033">
    <property type="entry name" value="TRNA(ILE)-LYSIDINE SYNTHASE-RELATED"/>
    <property type="match status" value="1"/>
</dbReference>
<name>A0A6S6QPZ8_9FIRM</name>
<keyword evidence="4 8" id="KW-0819">tRNA processing</keyword>
<accession>A0A6S6QPZ8</accession>
<comment type="subcellular location">
    <subcellularLocation>
        <location evidence="1 8">Cytoplasm</location>
    </subcellularLocation>
</comment>
<dbReference type="Gene3D" id="3.30.465.60">
    <property type="match status" value="1"/>
</dbReference>
<dbReference type="CDD" id="cd01992">
    <property type="entry name" value="TilS_N"/>
    <property type="match status" value="1"/>
</dbReference>
<dbReference type="InterPro" id="IPR011063">
    <property type="entry name" value="TilS/TtcA_N"/>
</dbReference>
<dbReference type="GO" id="GO:0032267">
    <property type="term" value="F:tRNA(Ile)-lysidine synthase activity"/>
    <property type="evidence" value="ECO:0007669"/>
    <property type="project" value="UniProtKB-EC"/>
</dbReference>
<dbReference type="InterPro" id="IPR012795">
    <property type="entry name" value="tRNA_Ile_lys_synt_N"/>
</dbReference>
<feature type="binding site" evidence="8">
    <location>
        <begin position="26"/>
        <end position="31"/>
    </location>
    <ligand>
        <name>ATP</name>
        <dbReference type="ChEBI" id="CHEBI:30616"/>
    </ligand>
</feature>
<reference evidence="9 10" key="1">
    <citation type="journal article" date="2016" name="Int. J. Syst. Evol. Microbiol.">
        <title>Descriptions of Anaerotaenia torta gen. nov., sp. nov. and Anaerocolumna cellulosilytica gen. nov., sp. nov. isolated from a methanogenic reactor of cattle waste.</title>
        <authorList>
            <person name="Uek A."/>
            <person name="Ohtaki Y."/>
            <person name="Kaku N."/>
            <person name="Ueki K."/>
        </authorList>
    </citation>
    <scope>NUCLEOTIDE SEQUENCE [LARGE SCALE GENOMIC DNA]</scope>
    <source>
        <strain evidence="9 10">SN021</strain>
    </source>
</reference>
<dbReference type="InterPro" id="IPR012796">
    <property type="entry name" value="Lysidine-tRNA-synth_C"/>
</dbReference>
<dbReference type="KEGG" id="acel:acsn021_02130"/>
<dbReference type="Pfam" id="PF01171">
    <property type="entry name" value="ATP_bind_3"/>
    <property type="match status" value="1"/>
</dbReference>
<dbReference type="Pfam" id="PF11734">
    <property type="entry name" value="TilS_C"/>
    <property type="match status" value="1"/>
</dbReference>
<dbReference type="PANTHER" id="PTHR43033:SF1">
    <property type="entry name" value="TRNA(ILE)-LYSIDINE SYNTHASE-RELATED"/>
    <property type="match status" value="1"/>
</dbReference>
<dbReference type="GO" id="GO:0005524">
    <property type="term" value="F:ATP binding"/>
    <property type="evidence" value="ECO:0007669"/>
    <property type="project" value="UniProtKB-UniRule"/>
</dbReference>
<dbReference type="NCBIfam" id="TIGR02433">
    <property type="entry name" value="lysidine_TilS_C"/>
    <property type="match status" value="1"/>
</dbReference>
<dbReference type="SUPFAM" id="SSF56037">
    <property type="entry name" value="PheT/TilS domain"/>
    <property type="match status" value="1"/>
</dbReference>
<comment type="catalytic activity">
    <reaction evidence="7 8">
        <text>cytidine(34) in tRNA(Ile2) + L-lysine + ATP = lysidine(34) in tRNA(Ile2) + AMP + diphosphate + H(+)</text>
        <dbReference type="Rhea" id="RHEA:43744"/>
        <dbReference type="Rhea" id="RHEA-COMP:10625"/>
        <dbReference type="Rhea" id="RHEA-COMP:10670"/>
        <dbReference type="ChEBI" id="CHEBI:15378"/>
        <dbReference type="ChEBI" id="CHEBI:30616"/>
        <dbReference type="ChEBI" id="CHEBI:32551"/>
        <dbReference type="ChEBI" id="CHEBI:33019"/>
        <dbReference type="ChEBI" id="CHEBI:82748"/>
        <dbReference type="ChEBI" id="CHEBI:83665"/>
        <dbReference type="ChEBI" id="CHEBI:456215"/>
        <dbReference type="EC" id="6.3.4.19"/>
    </reaction>
</comment>
<dbReference type="AlphaFoldDB" id="A0A6S6QPZ8"/>
<dbReference type="Gene3D" id="3.40.50.620">
    <property type="entry name" value="HUPs"/>
    <property type="match status" value="1"/>
</dbReference>
<evidence type="ECO:0000256" key="3">
    <source>
        <dbReference type="ARBA" id="ARBA00022598"/>
    </source>
</evidence>
<keyword evidence="2 8" id="KW-0963">Cytoplasm</keyword>
<dbReference type="GO" id="GO:0005737">
    <property type="term" value="C:cytoplasm"/>
    <property type="evidence" value="ECO:0007669"/>
    <property type="project" value="UniProtKB-SubCell"/>
</dbReference>
<comment type="function">
    <text evidence="8">Ligates lysine onto the cytidine present at position 34 of the AUA codon-specific tRNA(Ile) that contains the anticodon CAU, in an ATP-dependent manner. Cytidine is converted to lysidine, thus changing the amino acid specificity of the tRNA from methionine to isoleucine.</text>
</comment>